<dbReference type="Gene3D" id="3.40.30.10">
    <property type="entry name" value="Glutaredoxin"/>
    <property type="match status" value="1"/>
</dbReference>
<reference evidence="4" key="1">
    <citation type="submission" date="2016-10" db="EMBL/GenBank/DDBJ databases">
        <authorList>
            <person name="Varghese N."/>
            <person name="Submissions S."/>
        </authorList>
    </citation>
    <scope>NUCLEOTIDE SEQUENCE [LARGE SCALE GENOMIC DNA]</scope>
    <source>
        <strain evidence="4">DSM 23317</strain>
    </source>
</reference>
<dbReference type="PROSITE" id="PS51352">
    <property type="entry name" value="THIOREDOXIN_2"/>
    <property type="match status" value="1"/>
</dbReference>
<keyword evidence="3" id="KW-0413">Isomerase</keyword>
<dbReference type="EMBL" id="FNEM01000001">
    <property type="protein sequence ID" value="SDI37447.1"/>
    <property type="molecule type" value="Genomic_DNA"/>
</dbReference>
<dbReference type="AlphaFoldDB" id="A0A1G8K250"/>
<organism evidence="3 4">
    <name type="scientific">Ferrimonas sediminum</name>
    <dbReference type="NCBI Taxonomy" id="718193"/>
    <lineage>
        <taxon>Bacteria</taxon>
        <taxon>Pseudomonadati</taxon>
        <taxon>Pseudomonadota</taxon>
        <taxon>Gammaproteobacteria</taxon>
        <taxon>Alteromonadales</taxon>
        <taxon>Ferrimonadaceae</taxon>
        <taxon>Ferrimonas</taxon>
    </lineage>
</organism>
<proteinExistence type="predicted"/>
<evidence type="ECO:0000313" key="4">
    <source>
        <dbReference type="Proteomes" id="UP000199527"/>
    </source>
</evidence>
<keyword evidence="1" id="KW-0732">Signal</keyword>
<evidence type="ECO:0000259" key="2">
    <source>
        <dbReference type="PROSITE" id="PS51352"/>
    </source>
</evidence>
<dbReference type="Proteomes" id="UP000199527">
    <property type="component" value="Unassembled WGS sequence"/>
</dbReference>
<accession>A0A1G8K250</accession>
<protein>
    <submittedName>
        <fullName evidence="3">Thiol-disulfide isomerase or thioredoxin</fullName>
    </submittedName>
</protein>
<dbReference type="OrthoDB" id="6398367at2"/>
<dbReference type="Pfam" id="PF14595">
    <property type="entry name" value="Thioredoxin_9"/>
    <property type="match status" value="1"/>
</dbReference>
<sequence length="179" mass="19630">MKKSTLMAMLLAPALLSSGAFANSGCGFEEGQKGPFATCDQPDKQEVILTGELAMADIMDAIPGYSDNYADYAPQPQWLDALKAVDTPTEIVVIIGTWCPDCHRETPRFAKIVDLAGNDHLKVRYIGVDRSKADPQQLAAAYDFQRIPTFIIQQQGKEIGRIVESPTTSLEQDLVEILK</sequence>
<dbReference type="GO" id="GO:0016853">
    <property type="term" value="F:isomerase activity"/>
    <property type="evidence" value="ECO:0007669"/>
    <property type="project" value="UniProtKB-KW"/>
</dbReference>
<feature type="signal peptide" evidence="1">
    <location>
        <begin position="1"/>
        <end position="22"/>
    </location>
</feature>
<dbReference type="InterPro" id="IPR036249">
    <property type="entry name" value="Thioredoxin-like_sf"/>
</dbReference>
<gene>
    <name evidence="3" type="ORF">SAMN04488540_101228</name>
</gene>
<dbReference type="CDD" id="cd02947">
    <property type="entry name" value="TRX_family"/>
    <property type="match status" value="1"/>
</dbReference>
<evidence type="ECO:0000313" key="3">
    <source>
        <dbReference type="EMBL" id="SDI37447.1"/>
    </source>
</evidence>
<feature type="chain" id="PRO_5011787222" evidence="1">
    <location>
        <begin position="23"/>
        <end position="179"/>
    </location>
</feature>
<dbReference type="SUPFAM" id="SSF52833">
    <property type="entry name" value="Thioredoxin-like"/>
    <property type="match status" value="1"/>
</dbReference>
<evidence type="ECO:0000256" key="1">
    <source>
        <dbReference type="SAM" id="SignalP"/>
    </source>
</evidence>
<keyword evidence="4" id="KW-1185">Reference proteome</keyword>
<name>A0A1G8K250_9GAMM</name>
<feature type="domain" description="Thioredoxin" evidence="2">
    <location>
        <begin position="48"/>
        <end position="179"/>
    </location>
</feature>
<dbReference type="InterPro" id="IPR013766">
    <property type="entry name" value="Thioredoxin_domain"/>
</dbReference>